<dbReference type="PANTHER" id="PTHR30188:SF3">
    <property type="entry name" value="ABC TRANSPORTER PERMEASE"/>
    <property type="match status" value="1"/>
</dbReference>
<dbReference type="InterPro" id="IPR002645">
    <property type="entry name" value="STAS_dom"/>
</dbReference>
<feature type="transmembrane region" description="Helical" evidence="1">
    <location>
        <begin position="200"/>
        <end position="220"/>
    </location>
</feature>
<organism evidence="3 4">
    <name type="scientific">Phyllobacterium leguminum</name>
    <dbReference type="NCBI Taxonomy" id="314237"/>
    <lineage>
        <taxon>Bacteria</taxon>
        <taxon>Pseudomonadati</taxon>
        <taxon>Pseudomonadota</taxon>
        <taxon>Alphaproteobacteria</taxon>
        <taxon>Hyphomicrobiales</taxon>
        <taxon>Phyllobacteriaceae</taxon>
        <taxon>Phyllobacterium</taxon>
    </lineage>
</organism>
<feature type="domain" description="STAS" evidence="2">
    <location>
        <begin position="34"/>
        <end position="126"/>
    </location>
</feature>
<dbReference type="InterPro" id="IPR036513">
    <property type="entry name" value="STAS_dom_sf"/>
</dbReference>
<dbReference type="PANTHER" id="PTHR30188">
    <property type="entry name" value="ABC TRANSPORTER PERMEASE PROTEIN-RELATED"/>
    <property type="match status" value="1"/>
</dbReference>
<gene>
    <name evidence="3" type="ORF">C7477_10255</name>
</gene>
<dbReference type="AlphaFoldDB" id="A0A318T924"/>
<dbReference type="EMBL" id="QJTF01000002">
    <property type="protein sequence ID" value="PYE89968.1"/>
    <property type="molecule type" value="Genomic_DNA"/>
</dbReference>
<feature type="transmembrane region" description="Helical" evidence="1">
    <location>
        <begin position="278"/>
        <end position="301"/>
    </location>
</feature>
<dbReference type="SUPFAM" id="SSF52091">
    <property type="entry name" value="SpoIIaa-like"/>
    <property type="match status" value="1"/>
</dbReference>
<dbReference type="Gene3D" id="3.30.750.24">
    <property type="entry name" value="STAS domain"/>
    <property type="match status" value="1"/>
</dbReference>
<keyword evidence="1" id="KW-0472">Membrane</keyword>
<feature type="transmembrane region" description="Helical" evidence="1">
    <location>
        <begin position="232"/>
        <end position="257"/>
    </location>
</feature>
<sequence length="408" mass="43599">MSLKDSIRIEKLYKHKNMLTHAADDGSAAPDTSPKIDVTRDSAGATIALAGRWTSHSVHLVDNEMRKLQSEQGFSSATIDLTHVGGLDTAGAWLIERLGHALRARDVDVKLKGRREAWRPLLAAVGEAVDRDKPEKPPKKPFFVIRLLEALGKLSYAAWDDFVMAMHILGATIRGSQMKLGRGSGISFAPIVTQLDRMGVGAVPVVMLMSAIIGGIIAQQGAFQLRYFGAEIFVIDLVGILVLREIGVLLTAIMVAGRSGSAITAEIGSMKMREETDALTVIGLNPVGVLVFPRLVALVIALPLLTILADLAALAGACFVVATYSHIPPAAFLERLRDAIAVSTYLAGLIKAPFMAMIIGIMASVEGMKVKGSAESLGRRVTASVVKSIFVVIVVDGLFAMFYAAINF</sequence>
<feature type="transmembrane region" description="Helical" evidence="1">
    <location>
        <begin position="385"/>
        <end position="406"/>
    </location>
</feature>
<evidence type="ECO:0000259" key="2">
    <source>
        <dbReference type="PROSITE" id="PS50801"/>
    </source>
</evidence>
<dbReference type="Pfam" id="PF01740">
    <property type="entry name" value="STAS"/>
    <property type="match status" value="1"/>
</dbReference>
<keyword evidence="1" id="KW-0812">Transmembrane</keyword>
<dbReference type="Pfam" id="PF02405">
    <property type="entry name" value="MlaE"/>
    <property type="match status" value="1"/>
</dbReference>
<feature type="transmembrane region" description="Helical" evidence="1">
    <location>
        <begin position="307"/>
        <end position="327"/>
    </location>
</feature>
<comment type="caution">
    <text evidence="3">The sequence shown here is derived from an EMBL/GenBank/DDBJ whole genome shotgun (WGS) entry which is preliminary data.</text>
</comment>
<reference evidence="3 4" key="1">
    <citation type="submission" date="2018-06" db="EMBL/GenBank/DDBJ databases">
        <title>Genomic Encyclopedia of Type Strains, Phase III (KMG-III): the genomes of soil and plant-associated and newly described type strains.</title>
        <authorList>
            <person name="Whitman W."/>
        </authorList>
    </citation>
    <scope>NUCLEOTIDE SEQUENCE [LARGE SCALE GENOMIC DNA]</scope>
    <source>
        <strain evidence="3 4">ORS 1419</strain>
    </source>
</reference>
<keyword evidence="4" id="KW-1185">Reference proteome</keyword>
<keyword evidence="1" id="KW-1133">Transmembrane helix</keyword>
<name>A0A318T924_9HYPH</name>
<protein>
    <submittedName>
        <fullName evidence="3">Phospholipid/cholesterol/gamma-HCH transport system permease protein</fullName>
    </submittedName>
</protein>
<feature type="transmembrane region" description="Helical" evidence="1">
    <location>
        <begin position="339"/>
        <end position="365"/>
    </location>
</feature>
<dbReference type="PROSITE" id="PS50801">
    <property type="entry name" value="STAS"/>
    <property type="match status" value="1"/>
</dbReference>
<proteinExistence type="predicted"/>
<dbReference type="GO" id="GO:0043190">
    <property type="term" value="C:ATP-binding cassette (ABC) transporter complex"/>
    <property type="evidence" value="ECO:0007669"/>
    <property type="project" value="InterPro"/>
</dbReference>
<accession>A0A318T924</accession>
<evidence type="ECO:0000313" key="3">
    <source>
        <dbReference type="EMBL" id="PYE89968.1"/>
    </source>
</evidence>
<dbReference type="Proteomes" id="UP000247454">
    <property type="component" value="Unassembled WGS sequence"/>
</dbReference>
<evidence type="ECO:0000313" key="4">
    <source>
        <dbReference type="Proteomes" id="UP000247454"/>
    </source>
</evidence>
<dbReference type="InterPro" id="IPR030802">
    <property type="entry name" value="Permease_MalE"/>
</dbReference>
<evidence type="ECO:0000256" key="1">
    <source>
        <dbReference type="SAM" id="Phobius"/>
    </source>
</evidence>
<dbReference type="GO" id="GO:0005548">
    <property type="term" value="F:phospholipid transporter activity"/>
    <property type="evidence" value="ECO:0007669"/>
    <property type="project" value="TreeGrafter"/>
</dbReference>